<evidence type="ECO:0000256" key="4">
    <source>
        <dbReference type="ARBA" id="ARBA00022801"/>
    </source>
</evidence>
<dbReference type="NCBIfam" id="TIGR00072">
    <property type="entry name" value="hydrog_prot"/>
    <property type="match status" value="1"/>
</dbReference>
<evidence type="ECO:0000256" key="3">
    <source>
        <dbReference type="ARBA" id="ARBA00022750"/>
    </source>
</evidence>
<dbReference type="GO" id="GO:0008233">
    <property type="term" value="F:peptidase activity"/>
    <property type="evidence" value="ECO:0007669"/>
    <property type="project" value="UniProtKB-KW"/>
</dbReference>
<reference evidence="6" key="1">
    <citation type="journal article" date="2019" name="Int. J. Syst. Evol. Microbiol.">
        <title>The Global Catalogue of Microorganisms (GCM) 10K type strain sequencing project: providing services to taxonomists for standard genome sequencing and annotation.</title>
        <authorList>
            <consortium name="The Broad Institute Genomics Platform"/>
            <consortium name="The Broad Institute Genome Sequencing Center for Infectious Disease"/>
            <person name="Wu L."/>
            <person name="Ma J."/>
        </authorList>
    </citation>
    <scope>NUCLEOTIDE SEQUENCE [LARGE SCALE GENOMIC DNA]</scope>
    <source>
        <strain evidence="6">CCM 8391</strain>
    </source>
</reference>
<dbReference type="PANTHER" id="PTHR30302:SF1">
    <property type="entry name" value="HYDROGENASE 2 MATURATION PROTEASE"/>
    <property type="match status" value="1"/>
</dbReference>
<protein>
    <submittedName>
        <fullName evidence="5">Hydrogenase maturation protease</fullName>
    </submittedName>
</protein>
<comment type="similarity">
    <text evidence="1">Belongs to the peptidase A31 family.</text>
</comment>
<dbReference type="RefSeq" id="WP_379584666.1">
    <property type="nucleotide sequence ID" value="NZ_JBHSQW010000023.1"/>
</dbReference>
<dbReference type="InterPro" id="IPR023430">
    <property type="entry name" value="Pept_HybD-like_dom_sf"/>
</dbReference>
<gene>
    <name evidence="5" type="ORF">ACFQE5_10545</name>
</gene>
<accession>A0ABW1J1E3</accession>
<dbReference type="EMBL" id="JBHSQW010000023">
    <property type="protein sequence ID" value="MFC5994646.1"/>
    <property type="molecule type" value="Genomic_DNA"/>
</dbReference>
<dbReference type="InterPro" id="IPR000671">
    <property type="entry name" value="Peptidase_A31"/>
</dbReference>
<evidence type="ECO:0000256" key="1">
    <source>
        <dbReference type="ARBA" id="ARBA00006814"/>
    </source>
</evidence>
<dbReference type="Pfam" id="PF01750">
    <property type="entry name" value="HycI"/>
    <property type="match status" value="1"/>
</dbReference>
<evidence type="ECO:0000313" key="6">
    <source>
        <dbReference type="Proteomes" id="UP001596302"/>
    </source>
</evidence>
<comment type="caution">
    <text evidence="5">The sequence shown here is derived from an EMBL/GenBank/DDBJ whole genome shotgun (WGS) entry which is preliminary data.</text>
</comment>
<evidence type="ECO:0000256" key="2">
    <source>
        <dbReference type="ARBA" id="ARBA00022670"/>
    </source>
</evidence>
<dbReference type="PANTHER" id="PTHR30302">
    <property type="entry name" value="HYDROGENASE 1 MATURATION PROTEASE"/>
    <property type="match status" value="1"/>
</dbReference>
<sequence length="275" mass="29673">MTQTHEEQQIDDLGPYGCEVLIVGCGNLLRGDDGVGPILIRHLWERGIPDDARIVDGGTAGMDVAFQMRGAQRVVIIDASATGAAPGTIYRVPGAELADLPPLQGLHTHSFRWDHALAFARWALGEDCPDDVTVFLIEAGGVEPGAELTEPVREAMEKVITLIEKEFLAELRPTDDPGGLEVEFTEDGYLRMGARLAGSRFPSGALVAMARDGELWVLPLRGPQSGGLLLKQRNPAGDRAVLVREALGDRVPVGVRAAFWDEGQGVLRIPLDERT</sequence>
<keyword evidence="3" id="KW-0064">Aspartyl protease</keyword>
<evidence type="ECO:0000313" key="5">
    <source>
        <dbReference type="EMBL" id="MFC5994646.1"/>
    </source>
</evidence>
<proteinExistence type="inferred from homology"/>
<organism evidence="5 6">
    <name type="scientific">Pseudonocardia hispaniensis</name>
    <dbReference type="NCBI Taxonomy" id="904933"/>
    <lineage>
        <taxon>Bacteria</taxon>
        <taxon>Bacillati</taxon>
        <taxon>Actinomycetota</taxon>
        <taxon>Actinomycetes</taxon>
        <taxon>Pseudonocardiales</taxon>
        <taxon>Pseudonocardiaceae</taxon>
        <taxon>Pseudonocardia</taxon>
    </lineage>
</organism>
<dbReference type="PRINTS" id="PR00446">
    <property type="entry name" value="HYDRGNUPTAKE"/>
</dbReference>
<keyword evidence="6" id="KW-1185">Reference proteome</keyword>
<dbReference type="GO" id="GO:0006508">
    <property type="term" value="P:proteolysis"/>
    <property type="evidence" value="ECO:0007669"/>
    <property type="project" value="UniProtKB-KW"/>
</dbReference>
<dbReference type="Gene3D" id="3.40.50.1450">
    <property type="entry name" value="HybD-like"/>
    <property type="match status" value="1"/>
</dbReference>
<dbReference type="SUPFAM" id="SSF53163">
    <property type="entry name" value="HybD-like"/>
    <property type="match status" value="1"/>
</dbReference>
<name>A0ABW1J1E3_9PSEU</name>
<keyword evidence="2 5" id="KW-0645">Protease</keyword>
<keyword evidence="4" id="KW-0378">Hydrolase</keyword>
<dbReference type="Proteomes" id="UP001596302">
    <property type="component" value="Unassembled WGS sequence"/>
</dbReference>